<sequence>MKRSRLPLLTLGCLLVSVQLQSAQAQGNLTPKANQLNVNVSQIVLPQNFKLKLQTIPNFGAAPIFKTLDAAASGRFLGGNTIWLTQQGIEANRVARVQNFSANVAKLQPLANQPRIQAVLSASRLEGLSEPILQVSTKSGPLDIRLMGADVGASIAASELGQDAGQNAQQVMTNVAQHLNIDTAYVQQVARAEPQQRLNVAMKLSPDIAKVINGRNIGQLLAPAGTGSGLDAVPANCPPANTGLFTSYDFPMKKHLPAVKNQGARGTCWAFATVGVAETLIKMSYNRRVDLSEEDYVAYSKLRYGAPTDPDGADPFALLGLNAQNAYRFAFENVWEYNQSRSRVATETPANSGKFNYSNSCLNYPHQNQCEDTVSQAETGCIVADGKTVCGAQIPSDRTPYGINTSYLRNVWDWNQKDGGLGWAVFALGFGTPVMLLHDARYLQADARGFVGDLPYNVVNHPVKQANGSVNWVPNTANDVNWWNHIAMLVGYISNQQLQTVVPGAPAGAGGGYFIMKNSWGSCWADGGYIYLSWDWMKKYAGGLYLGERITNN</sequence>
<dbReference type="InterPro" id="IPR013128">
    <property type="entry name" value="Peptidase_C1A"/>
</dbReference>
<dbReference type="PROSITE" id="PS00139">
    <property type="entry name" value="THIOL_PROTEASE_CYS"/>
    <property type="match status" value="1"/>
</dbReference>
<dbReference type="Gene3D" id="3.90.70.10">
    <property type="entry name" value="Cysteine proteinases"/>
    <property type="match status" value="1"/>
</dbReference>
<dbReference type="InterPro" id="IPR038765">
    <property type="entry name" value="Papain-like_cys_pep_sf"/>
</dbReference>
<feature type="domain" description="Peptidase C1A papain C-terminal" evidence="3">
    <location>
        <begin position="244"/>
        <end position="544"/>
    </location>
</feature>
<dbReference type="SUPFAM" id="SSF54001">
    <property type="entry name" value="Cysteine proteinases"/>
    <property type="match status" value="1"/>
</dbReference>
<evidence type="ECO:0000256" key="2">
    <source>
        <dbReference type="SAM" id="SignalP"/>
    </source>
</evidence>
<organism evidence="4 5">
    <name type="scientific">Deinococcus xinjiangensis</name>
    <dbReference type="NCBI Taxonomy" id="457454"/>
    <lineage>
        <taxon>Bacteria</taxon>
        <taxon>Thermotogati</taxon>
        <taxon>Deinococcota</taxon>
        <taxon>Deinococci</taxon>
        <taxon>Deinococcales</taxon>
        <taxon>Deinococcaceae</taxon>
        <taxon>Deinococcus</taxon>
    </lineage>
</organism>
<dbReference type="RefSeq" id="WP_353543893.1">
    <property type="nucleotide sequence ID" value="NZ_BAABRN010000075.1"/>
</dbReference>
<feature type="chain" id="PRO_5047280677" description="Peptidase C1A papain C-terminal domain-containing protein" evidence="2">
    <location>
        <begin position="26"/>
        <end position="553"/>
    </location>
</feature>
<protein>
    <recommendedName>
        <fullName evidence="3">Peptidase C1A papain C-terminal domain-containing protein</fullName>
    </recommendedName>
</protein>
<dbReference type="InterPro" id="IPR000169">
    <property type="entry name" value="Pept_cys_AS"/>
</dbReference>
<dbReference type="Gene3D" id="2.40.50.170">
    <property type="entry name" value="Cysteine proteinases. Chain C"/>
    <property type="match status" value="1"/>
</dbReference>
<evidence type="ECO:0000256" key="1">
    <source>
        <dbReference type="ARBA" id="ARBA00008455"/>
    </source>
</evidence>
<accession>A0ABP9VFC5</accession>
<dbReference type="SMART" id="SM00645">
    <property type="entry name" value="Pept_C1"/>
    <property type="match status" value="1"/>
</dbReference>
<gene>
    <name evidence="4" type="ORF">Dxin01_03697</name>
</gene>
<feature type="signal peptide" evidence="2">
    <location>
        <begin position="1"/>
        <end position="25"/>
    </location>
</feature>
<dbReference type="InterPro" id="IPR000668">
    <property type="entry name" value="Peptidase_C1A_C"/>
</dbReference>
<evidence type="ECO:0000313" key="4">
    <source>
        <dbReference type="EMBL" id="GAA5503929.1"/>
    </source>
</evidence>
<comment type="similarity">
    <text evidence="1">Belongs to the peptidase C1 family.</text>
</comment>
<reference evidence="4 5" key="1">
    <citation type="submission" date="2024-02" db="EMBL/GenBank/DDBJ databases">
        <title>Deinococcus xinjiangensis NBRC 107630.</title>
        <authorList>
            <person name="Ichikawa N."/>
            <person name="Katano-Makiyama Y."/>
            <person name="Hidaka K."/>
        </authorList>
    </citation>
    <scope>NUCLEOTIDE SEQUENCE [LARGE SCALE GENOMIC DNA]</scope>
    <source>
        <strain evidence="4 5">NBRC 107630</strain>
    </source>
</reference>
<comment type="caution">
    <text evidence="4">The sequence shown here is derived from an EMBL/GenBank/DDBJ whole genome shotgun (WGS) entry which is preliminary data.</text>
</comment>
<evidence type="ECO:0000313" key="5">
    <source>
        <dbReference type="Proteomes" id="UP001458946"/>
    </source>
</evidence>
<dbReference type="PANTHER" id="PTHR12411">
    <property type="entry name" value="CYSTEINE PROTEASE FAMILY C1-RELATED"/>
    <property type="match status" value="1"/>
</dbReference>
<dbReference type="Proteomes" id="UP001458946">
    <property type="component" value="Unassembled WGS sequence"/>
</dbReference>
<evidence type="ECO:0000259" key="3">
    <source>
        <dbReference type="SMART" id="SM00645"/>
    </source>
</evidence>
<dbReference type="EMBL" id="BAABRN010000075">
    <property type="protein sequence ID" value="GAA5503929.1"/>
    <property type="molecule type" value="Genomic_DNA"/>
</dbReference>
<name>A0ABP9VFC5_9DEIO</name>
<keyword evidence="2" id="KW-0732">Signal</keyword>
<keyword evidence="5" id="KW-1185">Reference proteome</keyword>
<proteinExistence type="inferred from homology"/>
<dbReference type="CDD" id="cd02619">
    <property type="entry name" value="Peptidase_C1"/>
    <property type="match status" value="1"/>
</dbReference>
<dbReference type="Pfam" id="PF00112">
    <property type="entry name" value="Peptidase_C1"/>
    <property type="match status" value="1"/>
</dbReference>